<feature type="transmembrane region" description="Helical" evidence="8">
    <location>
        <begin position="202"/>
        <end position="225"/>
    </location>
</feature>
<dbReference type="AlphaFoldDB" id="A0A0G0Z8D0"/>
<comment type="function">
    <text evidence="8 9">Involved in peptidoglycan biosynthesis. Transports lipid-linked peptidoglycan precursors from the inner to the outer leaflet of the cytoplasmic membrane.</text>
</comment>
<dbReference type="GO" id="GO:0005886">
    <property type="term" value="C:plasma membrane"/>
    <property type="evidence" value="ECO:0007669"/>
    <property type="project" value="UniProtKB-SubCell"/>
</dbReference>
<evidence type="ECO:0000256" key="2">
    <source>
        <dbReference type="ARBA" id="ARBA00022475"/>
    </source>
</evidence>
<comment type="subcellular location">
    <subcellularLocation>
        <location evidence="1 8">Cell membrane</location>
        <topology evidence="1 8">Multi-pass membrane protein</topology>
    </subcellularLocation>
</comment>
<keyword evidence="3 8" id="KW-0812">Transmembrane</keyword>
<organism evidence="10 11">
    <name type="scientific">candidate division CPR2 bacterium GW2011_GWC1_41_48</name>
    <dbReference type="NCBI Taxonomy" id="1618344"/>
    <lineage>
        <taxon>Bacteria</taxon>
        <taxon>Bacteria division CPR2</taxon>
    </lineage>
</organism>
<evidence type="ECO:0000256" key="5">
    <source>
        <dbReference type="ARBA" id="ARBA00022984"/>
    </source>
</evidence>
<sequence length="560" mass="61650">MRKYLYEISRKKLTVGSAAIILSFTSLASNILGLYRERIIASMFGTNYFAEIYGASFRLPDLIFNILILGALSAAFIPIFIERLVEDEDKESAWRLANSFLNLLLIVAVVGAILIAILAPYIVPLLVPGFKHKQVGVDMMQITVNTTRLLLLSPIFMCISGVFSGILNSFKRFVAYSIAPLIYNLSIIIAAIFLAEGHQVPVYGLAVGVIIGAFFHAAIQIPAVIDAGFKYRFILDLKDNGLRKIVRLMGPRTFTIGVTQINLLVDTIKASYLVGGIAILNYANNIQTLPTVVFGIAIATAAFPYLSEALSSKRQEDFRKAFSWSFKRILYFMIPASVGIIVLRAQIVRLIFGIGNFDWSSTEPTAYVLGIFGFGLVAQGLLPLLTRTFYVLQDTKTPLKIAIIGMVINALGTIFLPGLSLTLPQIIYNPSIGFYVLWYQFTLGVGGIALAFIAAGFVTMFMSYIVLHKRLGNLHDADIIKDFVKILLASIIMGIVAHYALYLFDPLVQNSGGKIAKGLLPQTILSIILAVISYFSLTLVMKIGESREILRKIQKVLAKS</sequence>
<feature type="transmembrane region" description="Helical" evidence="8">
    <location>
        <begin position="483"/>
        <end position="504"/>
    </location>
</feature>
<feature type="transmembrane region" description="Helical" evidence="8">
    <location>
        <begin position="148"/>
        <end position="167"/>
    </location>
</feature>
<dbReference type="GO" id="GO:0015648">
    <property type="term" value="F:lipid-linked peptidoglycan transporter activity"/>
    <property type="evidence" value="ECO:0007669"/>
    <property type="project" value="UniProtKB-UniRule"/>
</dbReference>
<comment type="pathway">
    <text evidence="8">Cell wall biogenesis; peptidoglycan biosynthesis.</text>
</comment>
<gene>
    <name evidence="8" type="primary">murJ</name>
    <name evidence="10" type="ORF">UU65_C0002G0066</name>
</gene>
<dbReference type="GO" id="GO:0008360">
    <property type="term" value="P:regulation of cell shape"/>
    <property type="evidence" value="ECO:0007669"/>
    <property type="project" value="UniProtKB-UniRule"/>
</dbReference>
<evidence type="ECO:0000256" key="6">
    <source>
        <dbReference type="ARBA" id="ARBA00022989"/>
    </source>
</evidence>
<dbReference type="PANTHER" id="PTHR47019">
    <property type="entry name" value="LIPID II FLIPPASE MURJ"/>
    <property type="match status" value="1"/>
</dbReference>
<dbReference type="NCBIfam" id="TIGR01695">
    <property type="entry name" value="murJ_mviN"/>
    <property type="match status" value="1"/>
</dbReference>
<dbReference type="GO" id="GO:0034204">
    <property type="term" value="P:lipid translocation"/>
    <property type="evidence" value="ECO:0007669"/>
    <property type="project" value="TreeGrafter"/>
</dbReference>
<feature type="transmembrane region" description="Helical" evidence="8">
    <location>
        <begin position="437"/>
        <end position="462"/>
    </location>
</feature>
<comment type="similarity">
    <text evidence="8 9">Belongs to the MurJ/MviN family.</text>
</comment>
<feature type="transmembrane region" description="Helical" evidence="8">
    <location>
        <begin position="289"/>
        <end position="308"/>
    </location>
</feature>
<keyword evidence="4 8" id="KW-0133">Cell shape</keyword>
<feature type="transmembrane region" description="Helical" evidence="8">
    <location>
        <begin position="364"/>
        <end position="385"/>
    </location>
</feature>
<keyword evidence="6 8" id="KW-1133">Transmembrane helix</keyword>
<evidence type="ECO:0000256" key="3">
    <source>
        <dbReference type="ARBA" id="ARBA00022692"/>
    </source>
</evidence>
<evidence type="ECO:0000256" key="9">
    <source>
        <dbReference type="PIRNR" id="PIRNR002869"/>
    </source>
</evidence>
<protein>
    <recommendedName>
        <fullName evidence="8">Probable lipid II flippase MurJ</fullName>
    </recommendedName>
</protein>
<dbReference type="CDD" id="cd13123">
    <property type="entry name" value="MATE_MurJ_like"/>
    <property type="match status" value="1"/>
</dbReference>
<comment type="caution">
    <text evidence="10">The sequence shown here is derived from an EMBL/GenBank/DDBJ whole genome shotgun (WGS) entry which is preliminary data.</text>
</comment>
<evidence type="ECO:0000313" key="10">
    <source>
        <dbReference type="EMBL" id="KKS09288.1"/>
    </source>
</evidence>
<evidence type="ECO:0000256" key="4">
    <source>
        <dbReference type="ARBA" id="ARBA00022960"/>
    </source>
</evidence>
<keyword evidence="8 9" id="KW-0813">Transport</keyword>
<evidence type="ECO:0000256" key="1">
    <source>
        <dbReference type="ARBA" id="ARBA00004651"/>
    </source>
</evidence>
<keyword evidence="8 9" id="KW-0961">Cell wall biogenesis/degradation</keyword>
<feature type="transmembrane region" description="Helical" evidence="8">
    <location>
        <begin position="329"/>
        <end position="352"/>
    </location>
</feature>
<dbReference type="UniPathway" id="UPA00219"/>
<dbReference type="PANTHER" id="PTHR47019:SF1">
    <property type="entry name" value="LIPID II FLIPPASE MURJ"/>
    <property type="match status" value="1"/>
</dbReference>
<feature type="transmembrane region" description="Helical" evidence="8">
    <location>
        <begin position="397"/>
        <end position="417"/>
    </location>
</feature>
<keyword evidence="7 8" id="KW-0472">Membrane</keyword>
<dbReference type="EMBL" id="LCBL01000002">
    <property type="protein sequence ID" value="KKS09288.1"/>
    <property type="molecule type" value="Genomic_DNA"/>
</dbReference>
<keyword evidence="2 8" id="KW-1003">Cell membrane</keyword>
<keyword evidence="5 8" id="KW-0573">Peptidoglycan synthesis</keyword>
<proteinExistence type="inferred from homology"/>
<evidence type="ECO:0000313" key="11">
    <source>
        <dbReference type="Proteomes" id="UP000033869"/>
    </source>
</evidence>
<reference evidence="10 11" key="1">
    <citation type="journal article" date="2015" name="Nature">
        <title>rRNA introns, odd ribosomes, and small enigmatic genomes across a large radiation of phyla.</title>
        <authorList>
            <person name="Brown C.T."/>
            <person name="Hug L.A."/>
            <person name="Thomas B.C."/>
            <person name="Sharon I."/>
            <person name="Castelle C.J."/>
            <person name="Singh A."/>
            <person name="Wilkins M.J."/>
            <person name="Williams K.H."/>
            <person name="Banfield J.F."/>
        </authorList>
    </citation>
    <scope>NUCLEOTIDE SEQUENCE [LARGE SCALE GENOMIC DNA]</scope>
</reference>
<dbReference type="HAMAP" id="MF_02078">
    <property type="entry name" value="MurJ_MviN"/>
    <property type="match status" value="1"/>
</dbReference>
<dbReference type="InterPro" id="IPR004268">
    <property type="entry name" value="MurJ"/>
</dbReference>
<dbReference type="PIRSF" id="PIRSF002869">
    <property type="entry name" value="MviN"/>
    <property type="match status" value="1"/>
</dbReference>
<evidence type="ECO:0000256" key="8">
    <source>
        <dbReference type="HAMAP-Rule" id="MF_02078"/>
    </source>
</evidence>
<dbReference type="PRINTS" id="PR01806">
    <property type="entry name" value="VIRFACTRMVIN"/>
</dbReference>
<dbReference type="GO" id="GO:0009252">
    <property type="term" value="P:peptidoglycan biosynthetic process"/>
    <property type="evidence" value="ECO:0007669"/>
    <property type="project" value="UniProtKB-UniRule"/>
</dbReference>
<dbReference type="GO" id="GO:0071555">
    <property type="term" value="P:cell wall organization"/>
    <property type="evidence" value="ECO:0007669"/>
    <property type="project" value="UniProtKB-UniRule"/>
</dbReference>
<accession>A0A0G0Z8D0</accession>
<feature type="transmembrane region" description="Helical" evidence="8">
    <location>
        <begin position="173"/>
        <end position="195"/>
    </location>
</feature>
<dbReference type="Proteomes" id="UP000033869">
    <property type="component" value="Unassembled WGS sequence"/>
</dbReference>
<feature type="transmembrane region" description="Helical" evidence="8">
    <location>
        <begin position="62"/>
        <end position="81"/>
    </location>
</feature>
<dbReference type="Pfam" id="PF03023">
    <property type="entry name" value="MurJ"/>
    <property type="match status" value="1"/>
</dbReference>
<dbReference type="InterPro" id="IPR051050">
    <property type="entry name" value="Lipid_II_flippase_MurJ/MviN"/>
</dbReference>
<feature type="transmembrane region" description="Helical" evidence="8">
    <location>
        <begin position="524"/>
        <end position="544"/>
    </location>
</feature>
<evidence type="ECO:0000256" key="7">
    <source>
        <dbReference type="ARBA" id="ARBA00023136"/>
    </source>
</evidence>
<feature type="transmembrane region" description="Helical" evidence="8">
    <location>
        <begin position="101"/>
        <end position="127"/>
    </location>
</feature>
<name>A0A0G0Z8D0_UNCC2</name>